<sequence>MRSGKRRHYTRVEKYDDMEYFDMIKRFEKGFGYQDLPETATIAFNTAGQDVEEDLDLPEDYMYSQAIVRCCHGCINKEAVEVAANARPSTMEAAVDKVKWAVYTHTAVHGRAKRDVRQTTVHESSQGWSVYAVKKEPHSQTGQSTLTRLKYDRDTHSKAHLQRRE</sequence>
<name>A0A9D4G023_DREPO</name>
<protein>
    <submittedName>
        <fullName evidence="1">Uncharacterized protein</fullName>
    </submittedName>
</protein>
<dbReference type="AlphaFoldDB" id="A0A9D4G023"/>
<gene>
    <name evidence="1" type="ORF">DPMN_136577</name>
</gene>
<reference evidence="1" key="2">
    <citation type="submission" date="2020-11" db="EMBL/GenBank/DDBJ databases">
        <authorList>
            <person name="McCartney M.A."/>
            <person name="Auch B."/>
            <person name="Kono T."/>
            <person name="Mallez S."/>
            <person name="Becker A."/>
            <person name="Gohl D.M."/>
            <person name="Silverstein K.A.T."/>
            <person name="Koren S."/>
            <person name="Bechman K.B."/>
            <person name="Herman A."/>
            <person name="Abrahante J.E."/>
            <person name="Garbe J."/>
        </authorList>
    </citation>
    <scope>NUCLEOTIDE SEQUENCE</scope>
    <source>
        <strain evidence="1">Duluth1</strain>
        <tissue evidence="1">Whole animal</tissue>
    </source>
</reference>
<keyword evidence="2" id="KW-1185">Reference proteome</keyword>
<dbReference type="Proteomes" id="UP000828390">
    <property type="component" value="Unassembled WGS sequence"/>
</dbReference>
<comment type="caution">
    <text evidence="1">The sequence shown here is derived from an EMBL/GenBank/DDBJ whole genome shotgun (WGS) entry which is preliminary data.</text>
</comment>
<evidence type="ECO:0000313" key="1">
    <source>
        <dbReference type="EMBL" id="KAH3808224.1"/>
    </source>
</evidence>
<organism evidence="1 2">
    <name type="scientific">Dreissena polymorpha</name>
    <name type="common">Zebra mussel</name>
    <name type="synonym">Mytilus polymorpha</name>
    <dbReference type="NCBI Taxonomy" id="45954"/>
    <lineage>
        <taxon>Eukaryota</taxon>
        <taxon>Metazoa</taxon>
        <taxon>Spiralia</taxon>
        <taxon>Lophotrochozoa</taxon>
        <taxon>Mollusca</taxon>
        <taxon>Bivalvia</taxon>
        <taxon>Autobranchia</taxon>
        <taxon>Heteroconchia</taxon>
        <taxon>Euheterodonta</taxon>
        <taxon>Imparidentia</taxon>
        <taxon>Neoheterodontei</taxon>
        <taxon>Myida</taxon>
        <taxon>Dreissenoidea</taxon>
        <taxon>Dreissenidae</taxon>
        <taxon>Dreissena</taxon>
    </lineage>
</organism>
<dbReference type="EMBL" id="JAIWYP010000006">
    <property type="protein sequence ID" value="KAH3808224.1"/>
    <property type="molecule type" value="Genomic_DNA"/>
</dbReference>
<evidence type="ECO:0000313" key="2">
    <source>
        <dbReference type="Proteomes" id="UP000828390"/>
    </source>
</evidence>
<reference evidence="1" key="1">
    <citation type="journal article" date="2019" name="bioRxiv">
        <title>The Genome of the Zebra Mussel, Dreissena polymorpha: A Resource for Invasive Species Research.</title>
        <authorList>
            <person name="McCartney M.A."/>
            <person name="Auch B."/>
            <person name="Kono T."/>
            <person name="Mallez S."/>
            <person name="Zhang Y."/>
            <person name="Obille A."/>
            <person name="Becker A."/>
            <person name="Abrahante J.E."/>
            <person name="Garbe J."/>
            <person name="Badalamenti J.P."/>
            <person name="Herman A."/>
            <person name="Mangelson H."/>
            <person name="Liachko I."/>
            <person name="Sullivan S."/>
            <person name="Sone E.D."/>
            <person name="Koren S."/>
            <person name="Silverstein K.A.T."/>
            <person name="Beckman K.B."/>
            <person name="Gohl D.M."/>
        </authorList>
    </citation>
    <scope>NUCLEOTIDE SEQUENCE</scope>
    <source>
        <strain evidence="1">Duluth1</strain>
        <tissue evidence="1">Whole animal</tissue>
    </source>
</reference>
<accession>A0A9D4G023</accession>
<proteinExistence type="predicted"/>